<dbReference type="SUPFAM" id="SSF56349">
    <property type="entry name" value="DNA breaking-rejoining enzymes"/>
    <property type="match status" value="1"/>
</dbReference>
<dbReference type="Proteomes" id="UP000315400">
    <property type="component" value="Unassembled WGS sequence"/>
</dbReference>
<dbReference type="PROSITE" id="PS51900">
    <property type="entry name" value="CB"/>
    <property type="match status" value="1"/>
</dbReference>
<keyword evidence="4" id="KW-0233">DNA recombination</keyword>
<dbReference type="AlphaFoldDB" id="A0A540V779"/>
<dbReference type="InterPro" id="IPR011010">
    <property type="entry name" value="DNA_brk_join_enz"/>
</dbReference>
<organism evidence="8 9">
    <name type="scientific">Spiribacter salinus</name>
    <dbReference type="NCBI Taxonomy" id="1335746"/>
    <lineage>
        <taxon>Bacteria</taxon>
        <taxon>Pseudomonadati</taxon>
        <taxon>Pseudomonadota</taxon>
        <taxon>Gammaproteobacteria</taxon>
        <taxon>Chromatiales</taxon>
        <taxon>Ectothiorhodospiraceae</taxon>
        <taxon>Spiribacter</taxon>
    </lineage>
</organism>
<dbReference type="GO" id="GO:0003677">
    <property type="term" value="F:DNA binding"/>
    <property type="evidence" value="ECO:0007669"/>
    <property type="project" value="UniProtKB-UniRule"/>
</dbReference>
<dbReference type="PROSITE" id="PS51898">
    <property type="entry name" value="TYR_RECOMBINASE"/>
    <property type="match status" value="1"/>
</dbReference>
<dbReference type="InterPro" id="IPR050090">
    <property type="entry name" value="Tyrosine_recombinase_XerCD"/>
</dbReference>
<dbReference type="GO" id="GO:0006310">
    <property type="term" value="P:DNA recombination"/>
    <property type="evidence" value="ECO:0007669"/>
    <property type="project" value="UniProtKB-KW"/>
</dbReference>
<evidence type="ECO:0000259" key="6">
    <source>
        <dbReference type="PROSITE" id="PS51898"/>
    </source>
</evidence>
<dbReference type="InterPro" id="IPR010998">
    <property type="entry name" value="Integrase_recombinase_N"/>
</dbReference>
<dbReference type="InterPro" id="IPR025269">
    <property type="entry name" value="SAM-like_dom"/>
</dbReference>
<keyword evidence="2" id="KW-0229">DNA integration</keyword>
<dbReference type="InterPro" id="IPR044068">
    <property type="entry name" value="CB"/>
</dbReference>
<protein>
    <submittedName>
        <fullName evidence="8">Site-specific integrase</fullName>
    </submittedName>
</protein>
<comment type="similarity">
    <text evidence="1">Belongs to the 'phage' integrase family.</text>
</comment>
<dbReference type="Gene3D" id="1.10.443.10">
    <property type="entry name" value="Intergrase catalytic core"/>
    <property type="match status" value="1"/>
</dbReference>
<dbReference type="PANTHER" id="PTHR30349:SF64">
    <property type="entry name" value="PROPHAGE INTEGRASE INTD-RELATED"/>
    <property type="match status" value="1"/>
</dbReference>
<evidence type="ECO:0000256" key="4">
    <source>
        <dbReference type="ARBA" id="ARBA00023172"/>
    </source>
</evidence>
<evidence type="ECO:0000256" key="1">
    <source>
        <dbReference type="ARBA" id="ARBA00008857"/>
    </source>
</evidence>
<dbReference type="Pfam" id="PF13102">
    <property type="entry name" value="Phage_int_SAM_5"/>
    <property type="match status" value="1"/>
</dbReference>
<dbReference type="EMBL" id="VIFK01000624">
    <property type="protein sequence ID" value="TQE92624.1"/>
    <property type="molecule type" value="Genomic_DNA"/>
</dbReference>
<evidence type="ECO:0000256" key="5">
    <source>
        <dbReference type="PROSITE-ProRule" id="PRU01248"/>
    </source>
</evidence>
<name>A0A540V779_9GAMM</name>
<keyword evidence="3 5" id="KW-0238">DNA-binding</keyword>
<feature type="domain" description="Core-binding (CB)" evidence="7">
    <location>
        <begin position="1"/>
        <end position="77"/>
    </location>
</feature>
<feature type="non-terminal residue" evidence="8">
    <location>
        <position position="1"/>
    </location>
</feature>
<sequence length="296" mass="33814">AFIEKLSRRDQYWERRKYATLLNKLQECFASEVIEWSQLTPGGLEDFEDYLREVRENNPNTTRKELSRLRRVVTQAVKDGALDMDKDPFVRYDLPKRAPVVRRRLRREEIAALEAVELEGEMAVARDAFIFSFYAGGMRAGDVFQVRPENIREGRLRYTMMKTGQPVDLPLPAAALTIVERYAGADGPFVFPILPAGSDSDPVKLRRRISSANVGINRRIKEACKLAGIREPDEVSFHVARHSFADFARKHTSDLYAVSKALGHKDLGTTERYLSTFDREATDKLANDLWGDDDDE</sequence>
<evidence type="ECO:0000256" key="2">
    <source>
        <dbReference type="ARBA" id="ARBA00022908"/>
    </source>
</evidence>
<feature type="domain" description="Tyr recombinase" evidence="6">
    <location>
        <begin position="100"/>
        <end position="287"/>
    </location>
</feature>
<accession>A0A540V779</accession>
<evidence type="ECO:0000313" key="8">
    <source>
        <dbReference type="EMBL" id="TQE92624.1"/>
    </source>
</evidence>
<dbReference type="GO" id="GO:0015074">
    <property type="term" value="P:DNA integration"/>
    <property type="evidence" value="ECO:0007669"/>
    <property type="project" value="UniProtKB-KW"/>
</dbReference>
<comment type="caution">
    <text evidence="8">The sequence shown here is derived from an EMBL/GenBank/DDBJ whole genome shotgun (WGS) entry which is preliminary data.</text>
</comment>
<dbReference type="Gene3D" id="1.10.150.130">
    <property type="match status" value="1"/>
</dbReference>
<evidence type="ECO:0000313" key="9">
    <source>
        <dbReference type="Proteomes" id="UP000315400"/>
    </source>
</evidence>
<dbReference type="InterPro" id="IPR013762">
    <property type="entry name" value="Integrase-like_cat_sf"/>
</dbReference>
<dbReference type="PANTHER" id="PTHR30349">
    <property type="entry name" value="PHAGE INTEGRASE-RELATED"/>
    <property type="match status" value="1"/>
</dbReference>
<dbReference type="InterPro" id="IPR002104">
    <property type="entry name" value="Integrase_catalytic"/>
</dbReference>
<reference evidence="8 9" key="1">
    <citation type="submission" date="2019-06" db="EMBL/GenBank/DDBJ databases">
        <title>Metagenome assembled Genome of Spiribacter salinus SL48-SHIP from the microbial mat of Salt Lake 48 (Novosibirsk region, Russia).</title>
        <authorList>
            <person name="Shipova A."/>
            <person name="Rozanov A.S."/>
            <person name="Bryanskaya A.V."/>
            <person name="Peltek S.E."/>
        </authorList>
    </citation>
    <scope>NUCLEOTIDE SEQUENCE [LARGE SCALE GENOMIC DNA]</scope>
    <source>
        <strain evidence="8">SL48-SHIP-2</strain>
    </source>
</reference>
<dbReference type="CDD" id="cd01185">
    <property type="entry name" value="INTN1_C_like"/>
    <property type="match status" value="1"/>
</dbReference>
<evidence type="ECO:0000256" key="3">
    <source>
        <dbReference type="ARBA" id="ARBA00023125"/>
    </source>
</evidence>
<proteinExistence type="inferred from homology"/>
<gene>
    <name evidence="8" type="ORF">FKY71_19620</name>
</gene>
<evidence type="ECO:0000259" key="7">
    <source>
        <dbReference type="PROSITE" id="PS51900"/>
    </source>
</evidence>
<dbReference type="Pfam" id="PF00589">
    <property type="entry name" value="Phage_integrase"/>
    <property type="match status" value="1"/>
</dbReference>